<comment type="caution">
    <text evidence="11">The sequence shown here is derived from an EMBL/GenBank/DDBJ whole genome shotgun (WGS) entry which is preliminary data.</text>
</comment>
<reference evidence="11" key="1">
    <citation type="submission" date="2020-04" db="EMBL/GenBank/DDBJ databases">
        <authorList>
            <person name="Zhang T."/>
        </authorList>
    </citation>
    <scope>NUCLEOTIDE SEQUENCE</scope>
    <source>
        <strain evidence="11">HKST-UBA11</strain>
    </source>
</reference>
<keyword evidence="3" id="KW-0808">Transferase</keyword>
<dbReference type="PANTHER" id="PTHR43290">
    <property type="entry name" value="MEVALONATE KINASE"/>
    <property type="match status" value="1"/>
</dbReference>
<evidence type="ECO:0000256" key="8">
    <source>
        <dbReference type="ARBA" id="ARBA00023098"/>
    </source>
</evidence>
<keyword evidence="7" id="KW-0460">Magnesium</keyword>
<keyword evidence="4" id="KW-0547">Nucleotide-binding</keyword>
<dbReference type="GO" id="GO:0019287">
    <property type="term" value="P:isopentenyl diphosphate biosynthetic process, mevalonate pathway"/>
    <property type="evidence" value="ECO:0007669"/>
    <property type="project" value="TreeGrafter"/>
</dbReference>
<dbReference type="InterPro" id="IPR036554">
    <property type="entry name" value="GHMP_kinase_C_sf"/>
</dbReference>
<comment type="pathway">
    <text evidence="9">Isoprenoid biosynthesis; isopentenyl diphosphate biosynthesis via mevalonate pathway; isopentenyl diphosphate from (R)-mevalonate: step 1/3.</text>
</comment>
<dbReference type="GO" id="GO:0005524">
    <property type="term" value="F:ATP binding"/>
    <property type="evidence" value="ECO:0007669"/>
    <property type="project" value="UniProtKB-KW"/>
</dbReference>
<organism evidence="11 12">
    <name type="scientific">Candidatus Dojkabacteria bacterium</name>
    <dbReference type="NCBI Taxonomy" id="2099670"/>
    <lineage>
        <taxon>Bacteria</taxon>
        <taxon>Candidatus Dojkabacteria</taxon>
    </lineage>
</organism>
<dbReference type="PRINTS" id="PR00959">
    <property type="entry name" value="MEVGALKINASE"/>
</dbReference>
<dbReference type="InterPro" id="IPR020568">
    <property type="entry name" value="Ribosomal_Su5_D2-typ_SF"/>
</dbReference>
<dbReference type="InterPro" id="IPR014721">
    <property type="entry name" value="Ribsml_uS5_D2-typ_fold_subgr"/>
</dbReference>
<dbReference type="Gene3D" id="3.30.70.890">
    <property type="entry name" value="GHMP kinase, C-terminal domain"/>
    <property type="match status" value="1"/>
</dbReference>
<feature type="domain" description="GHMP kinase N-terminal" evidence="10">
    <location>
        <begin position="114"/>
        <end position="187"/>
    </location>
</feature>
<evidence type="ECO:0000256" key="5">
    <source>
        <dbReference type="ARBA" id="ARBA00022777"/>
    </source>
</evidence>
<evidence type="ECO:0000313" key="11">
    <source>
        <dbReference type="EMBL" id="MCA9386011.1"/>
    </source>
</evidence>
<dbReference type="EMBL" id="JAGQLH010000068">
    <property type="protein sequence ID" value="MCA9386011.1"/>
    <property type="molecule type" value="Genomic_DNA"/>
</dbReference>
<evidence type="ECO:0000256" key="1">
    <source>
        <dbReference type="ARBA" id="ARBA00022490"/>
    </source>
</evidence>
<protein>
    <recommendedName>
        <fullName evidence="10">GHMP kinase N-terminal domain-containing protein</fullName>
    </recommendedName>
</protein>
<keyword evidence="8" id="KW-0443">Lipid metabolism</keyword>
<dbReference type="InterPro" id="IPR006204">
    <property type="entry name" value="GHMP_kinase_N_dom"/>
</dbReference>
<reference evidence="11" key="2">
    <citation type="journal article" date="2021" name="Microbiome">
        <title>Successional dynamics and alternative stable states in a saline activated sludge microbial community over 9 years.</title>
        <authorList>
            <person name="Wang Y."/>
            <person name="Ye J."/>
            <person name="Ju F."/>
            <person name="Liu L."/>
            <person name="Boyd J.A."/>
            <person name="Deng Y."/>
            <person name="Parks D.H."/>
            <person name="Jiang X."/>
            <person name="Yin X."/>
            <person name="Woodcroft B.J."/>
            <person name="Tyson G.W."/>
            <person name="Hugenholtz P."/>
            <person name="Polz M.F."/>
            <person name="Zhang T."/>
        </authorList>
    </citation>
    <scope>NUCLEOTIDE SEQUENCE</scope>
    <source>
        <strain evidence="11">HKST-UBA11</strain>
    </source>
</reference>
<evidence type="ECO:0000313" key="12">
    <source>
        <dbReference type="Proteomes" id="UP000754563"/>
    </source>
</evidence>
<dbReference type="GO" id="GO:0005829">
    <property type="term" value="C:cytosol"/>
    <property type="evidence" value="ECO:0007669"/>
    <property type="project" value="TreeGrafter"/>
</dbReference>
<keyword evidence="1" id="KW-0963">Cytoplasm</keyword>
<evidence type="ECO:0000256" key="4">
    <source>
        <dbReference type="ARBA" id="ARBA00022741"/>
    </source>
</evidence>
<dbReference type="Pfam" id="PF00288">
    <property type="entry name" value="GHMP_kinases_N"/>
    <property type="match status" value="1"/>
</dbReference>
<evidence type="ECO:0000256" key="3">
    <source>
        <dbReference type="ARBA" id="ARBA00022679"/>
    </source>
</evidence>
<keyword evidence="5" id="KW-0418">Kinase</keyword>
<evidence type="ECO:0000256" key="2">
    <source>
        <dbReference type="ARBA" id="ARBA00022516"/>
    </source>
</evidence>
<dbReference type="PANTHER" id="PTHR43290:SF2">
    <property type="entry name" value="MEVALONATE KINASE"/>
    <property type="match status" value="1"/>
</dbReference>
<dbReference type="Gene3D" id="3.30.230.10">
    <property type="match status" value="1"/>
</dbReference>
<dbReference type="AlphaFoldDB" id="A0A955L909"/>
<dbReference type="GO" id="GO:0004496">
    <property type="term" value="F:mevalonate kinase activity"/>
    <property type="evidence" value="ECO:0007669"/>
    <property type="project" value="InterPro"/>
</dbReference>
<dbReference type="SUPFAM" id="SSF54211">
    <property type="entry name" value="Ribosomal protein S5 domain 2-like"/>
    <property type="match status" value="1"/>
</dbReference>
<keyword evidence="6" id="KW-0067">ATP-binding</keyword>
<dbReference type="Proteomes" id="UP000754563">
    <property type="component" value="Unassembled WGS sequence"/>
</dbReference>
<evidence type="ECO:0000259" key="10">
    <source>
        <dbReference type="Pfam" id="PF00288"/>
    </source>
</evidence>
<gene>
    <name evidence="11" type="ORF">KC717_05175</name>
</gene>
<evidence type="ECO:0000256" key="6">
    <source>
        <dbReference type="ARBA" id="ARBA00022840"/>
    </source>
</evidence>
<proteinExistence type="predicted"/>
<keyword evidence="2" id="KW-0444">Lipid biosynthesis</keyword>
<sequence length="352" mass="39314">MTKANYPGKVILFGEHSIVYPGHNAVIIPIDLQARAEAEIIQGEQKIIFQEPNSSWFKEPFECTFESAISTYTMLKDLHSKSEYEEIDRALHEDFGFLRALFGLILIEVRKSSENTIPSFGIILKVNIPYGSGFGSSAAYSAAIIHACMKLFGHSYSQKEIYDLVFKYESFIHKNPSGADPAAVVYNQPILFGHGESGNKTISKLSITNEQLSLVLRDAYIVQTGKPVQSTGEMVRYVRNKYEEDPEKYNEFFKQIDTILDSFMKKNITQESMYDLVNRNGKLLEDIGVVSDSAIKFSEYIRKDAGAVKVVGAGGYGATTGSGAMIVCHKDSSYIKNCIKDFGFSLVDVFKK</sequence>
<dbReference type="InterPro" id="IPR006205">
    <property type="entry name" value="Mev_gal_kin"/>
</dbReference>
<dbReference type="SUPFAM" id="SSF55060">
    <property type="entry name" value="GHMP Kinase, C-terminal domain"/>
    <property type="match status" value="1"/>
</dbReference>
<evidence type="ECO:0000256" key="9">
    <source>
        <dbReference type="ARBA" id="ARBA00029438"/>
    </source>
</evidence>
<accession>A0A955L909</accession>
<name>A0A955L909_9BACT</name>
<evidence type="ECO:0000256" key="7">
    <source>
        <dbReference type="ARBA" id="ARBA00022842"/>
    </source>
</evidence>